<sequence length="304" mass="34325">MITLAHKPLLSLTHTAVRDLAWACFSTPIIECCDLQWEGPPAANCQLGLSSQRMAWLEALDRQPDALEAHLADAKSARLGLYVESLWHFFLTQDPLVDLLSTNLAVREGGRTIGEFDVLYYCHQRRRHVHLELAVKFYLCSPGLDGSEWRHWLGPNRRDRLDLKLDRLIQHQLALSARPESAPLLAELGIDNPLREMEIKGRLFAQNPDVSKKPPGWPANKNMDCYLRAHSSDLAASIPAGGQPLERRQWLAPVDASSLPQREDKDRGDRAFVAAEFDRAGREKRRYFVVPPDWPDSAEPSSQG</sequence>
<name>A0A5P9NKY0_9GAMM</name>
<dbReference type="AlphaFoldDB" id="A0A5P9NKY0"/>
<dbReference type="KEGG" id="halc:EY643_12430"/>
<accession>A0A5P9NKY0</accession>
<dbReference type="RefSeq" id="WP_153239544.1">
    <property type="nucleotide sequence ID" value="NZ_CP036422.1"/>
</dbReference>
<dbReference type="EMBL" id="CP036422">
    <property type="protein sequence ID" value="QFU76402.1"/>
    <property type="molecule type" value="Genomic_DNA"/>
</dbReference>
<reference evidence="1 2" key="1">
    <citation type="submission" date="2019-02" db="EMBL/GenBank/DDBJ databases">
        <authorList>
            <person name="Li S.-H."/>
        </authorList>
    </citation>
    <scope>NUCLEOTIDE SEQUENCE [LARGE SCALE GENOMIC DNA]</scope>
    <source>
        <strain evidence="1 2">IMCC14385</strain>
    </source>
</reference>
<dbReference type="Pfam" id="PF08907">
    <property type="entry name" value="DUF1853"/>
    <property type="match status" value="1"/>
</dbReference>
<dbReference type="Proteomes" id="UP000326287">
    <property type="component" value="Chromosome"/>
</dbReference>
<proteinExistence type="predicted"/>
<dbReference type="OrthoDB" id="378654at2"/>
<evidence type="ECO:0000313" key="1">
    <source>
        <dbReference type="EMBL" id="QFU76402.1"/>
    </source>
</evidence>
<evidence type="ECO:0000313" key="2">
    <source>
        <dbReference type="Proteomes" id="UP000326287"/>
    </source>
</evidence>
<dbReference type="InterPro" id="IPR015003">
    <property type="entry name" value="DUF1853"/>
</dbReference>
<keyword evidence="2" id="KW-1185">Reference proteome</keyword>
<protein>
    <submittedName>
        <fullName evidence="1">DUF1853 family protein</fullName>
    </submittedName>
</protein>
<organism evidence="1 2">
    <name type="scientific">Halioglobus maricola</name>
    <dbReference type="NCBI Taxonomy" id="2601894"/>
    <lineage>
        <taxon>Bacteria</taxon>
        <taxon>Pseudomonadati</taxon>
        <taxon>Pseudomonadota</taxon>
        <taxon>Gammaproteobacteria</taxon>
        <taxon>Cellvibrionales</taxon>
        <taxon>Halieaceae</taxon>
        <taxon>Halioglobus</taxon>
    </lineage>
</organism>
<gene>
    <name evidence="1" type="ORF">EY643_12430</name>
</gene>